<dbReference type="RefSeq" id="WP_199173951.1">
    <property type="nucleotide sequence ID" value="NZ_FRCE01000014.1"/>
</dbReference>
<dbReference type="PROSITE" id="PS51257">
    <property type="entry name" value="PROKAR_LIPOPROTEIN"/>
    <property type="match status" value="1"/>
</dbReference>
<feature type="signal peptide" evidence="1">
    <location>
        <begin position="1"/>
        <end position="28"/>
    </location>
</feature>
<dbReference type="Proteomes" id="UP000184253">
    <property type="component" value="Unassembled WGS sequence"/>
</dbReference>
<gene>
    <name evidence="2" type="ORF">SAMN04487849_11415</name>
</gene>
<dbReference type="EMBL" id="FRCE01000014">
    <property type="protein sequence ID" value="SHL84001.1"/>
    <property type="molecule type" value="Genomic_DNA"/>
</dbReference>
<dbReference type="AlphaFoldDB" id="A0ABD7MAC5"/>
<evidence type="ECO:0000313" key="2">
    <source>
        <dbReference type="EMBL" id="SHL84001.1"/>
    </source>
</evidence>
<evidence type="ECO:0008006" key="4">
    <source>
        <dbReference type="Google" id="ProtNLM"/>
    </source>
</evidence>
<proteinExistence type="predicted"/>
<accession>A0ABD7MAC5</accession>
<keyword evidence="1" id="KW-0732">Signal</keyword>
<reference evidence="2 3" key="1">
    <citation type="submission" date="2016-11" db="EMBL/GenBank/DDBJ databases">
        <authorList>
            <person name="Varghese N."/>
            <person name="Submissions S."/>
        </authorList>
    </citation>
    <scope>NUCLEOTIDE SEQUENCE [LARGE SCALE GENOMIC DNA]</scope>
    <source>
        <strain evidence="2 3">VTM4R57</strain>
    </source>
</reference>
<name>A0ABD7MAC5_MICLU</name>
<comment type="caution">
    <text evidence="2">The sequence shown here is derived from an EMBL/GenBank/DDBJ whole genome shotgun (WGS) entry which is preliminary data.</text>
</comment>
<protein>
    <recommendedName>
        <fullName evidence="4">Superoxide dismutase</fullName>
    </recommendedName>
</protein>
<sequence>MTPMTPRRRTGRLAAAAGALILGTIGLAGCNGMQHPEDFPVDGPKVTATSNPAEVSKDDFGHSWNLTVDHGTVACEQNSDSDPVLTFTAPDGTVYALNAVDQNKDLPDIGEISDGSIGTLRTFAFTVCDA</sequence>
<evidence type="ECO:0000256" key="1">
    <source>
        <dbReference type="SAM" id="SignalP"/>
    </source>
</evidence>
<feature type="chain" id="PRO_5044832753" description="Superoxide dismutase" evidence="1">
    <location>
        <begin position="29"/>
        <end position="130"/>
    </location>
</feature>
<organism evidence="2 3">
    <name type="scientific">Micrococcus luteus</name>
    <name type="common">Micrococcus lysodeikticus</name>
    <dbReference type="NCBI Taxonomy" id="1270"/>
    <lineage>
        <taxon>Bacteria</taxon>
        <taxon>Bacillati</taxon>
        <taxon>Actinomycetota</taxon>
        <taxon>Actinomycetes</taxon>
        <taxon>Micrococcales</taxon>
        <taxon>Micrococcaceae</taxon>
        <taxon>Micrococcus</taxon>
    </lineage>
</organism>
<evidence type="ECO:0000313" key="3">
    <source>
        <dbReference type="Proteomes" id="UP000184253"/>
    </source>
</evidence>